<dbReference type="PANTHER" id="PTHR30185">
    <property type="entry name" value="CRYPTIC BETA-GLUCOSIDE BGL OPERON ANTITERMINATOR"/>
    <property type="match status" value="1"/>
</dbReference>
<dbReference type="Proteomes" id="UP000237433">
    <property type="component" value="Unassembled WGS sequence"/>
</dbReference>
<dbReference type="Gene3D" id="1.10.10.10">
    <property type="entry name" value="Winged helix-like DNA-binding domain superfamily/Winged helix DNA-binding domain"/>
    <property type="match status" value="2"/>
</dbReference>
<evidence type="ECO:0008006" key="6">
    <source>
        <dbReference type="Google" id="ProtNLM"/>
    </source>
</evidence>
<dbReference type="Gene3D" id="3.40.930.10">
    <property type="entry name" value="Mannitol-specific EII, Chain A"/>
    <property type="match status" value="1"/>
</dbReference>
<reference evidence="4 5" key="1">
    <citation type="journal article" date="2015" name="J. Am. Soc. Brew. Chem.">
        <title>Dissolved carbon dioxide selects for lactic acid bacteria able to grow in and spoil packaged beer.</title>
        <authorList>
            <person name="Bergsveinson J."/>
            <person name="Redekop A."/>
            <person name="Zoerb S."/>
            <person name="Ziola B."/>
        </authorList>
    </citation>
    <scope>NUCLEOTIDE SEQUENCE [LARGE SCALE GENOMIC DNA]</scope>
    <source>
        <strain evidence="4 5">CCC B1205</strain>
    </source>
</reference>
<evidence type="ECO:0000313" key="4">
    <source>
        <dbReference type="EMBL" id="POE39158.1"/>
    </source>
</evidence>
<proteinExistence type="predicted"/>
<dbReference type="Gene3D" id="1.10.1790.10">
    <property type="entry name" value="PRD domain"/>
    <property type="match status" value="1"/>
</dbReference>
<evidence type="ECO:0000256" key="1">
    <source>
        <dbReference type="ARBA" id="ARBA00022737"/>
    </source>
</evidence>
<evidence type="ECO:0000313" key="5">
    <source>
        <dbReference type="Proteomes" id="UP000237433"/>
    </source>
</evidence>
<dbReference type="PANTHER" id="PTHR30185:SF12">
    <property type="entry name" value="TRANSCRIPTIONAL REGULATOR MANR"/>
    <property type="match status" value="1"/>
</dbReference>
<evidence type="ECO:0000259" key="3">
    <source>
        <dbReference type="PROSITE" id="PS51372"/>
    </source>
</evidence>
<dbReference type="AlphaFoldDB" id="A0ABD6VX55"/>
<dbReference type="EMBL" id="LGIY01000039">
    <property type="protein sequence ID" value="POE39158.1"/>
    <property type="molecule type" value="Genomic_DNA"/>
</dbReference>
<feature type="domain" description="PRD" evidence="3">
    <location>
        <begin position="164"/>
        <end position="271"/>
    </location>
</feature>
<dbReference type="InterPro" id="IPR050661">
    <property type="entry name" value="BglG_antiterminators"/>
</dbReference>
<feature type="domain" description="PTS EIIA type-2" evidence="2">
    <location>
        <begin position="481"/>
        <end position="626"/>
    </location>
</feature>
<sequence>MNHRQKDVFRYLQSHSERWVLSNELAEFCRISTRSVRNNISKIKDEMPGAILSSSQGYRFANSEQTAVPSSEAESRETQIFLLLLKKSDLGINIFDLADKLFISESTVRTDLQKLRKKFADSGLKIKTKGNEVFLNGGERAKRKYMVSLLYGEGDFKNQLKVSVQNMIGFISMSELEATIQGQLKKKNIKISTYTLYNIALHFAIGMARIREGHAIKATGKVGRIASTPAYELSVDVSDAISERYQVQFSELEKEYFSLLFIGIQNDIQEEKMLSNYVQSDVKEALKSVLASVEETYHIDLRSHDFFVKLAVHIQSLYYRSQFDSYARNSSLQDIKASYPLIYDISVYIASMIQERLDIDFNDDEISFIALHLGALLESQQKMDQPIRVALIAENYHSIDQVIKDKLQTALGKHVSIIDEAAYKEEYDVLITTSRRVVSKQAGSVFINPLPTNSDLVRIQNRIISIQKQVQDREIYRYIDRFILRELYFNQTDPVYLTPAEIRQQMVARLVRHHYADKDYLESVEKREQMSPTSFPSGVAIPHSVVLNANKSGVSIMTMQESIQWAYYPVRLVVMVTVNPQEAQIYNVFFEKFIEILSDPVNVQLLSEAEGFESFKMRLKTLVSDSSSTVE</sequence>
<dbReference type="InterPro" id="IPR016152">
    <property type="entry name" value="PTrfase/Anion_transptr"/>
</dbReference>
<dbReference type="InterPro" id="IPR013196">
    <property type="entry name" value="HTH_11"/>
</dbReference>
<keyword evidence="1" id="KW-0677">Repeat</keyword>
<dbReference type="InterPro" id="IPR036388">
    <property type="entry name" value="WH-like_DNA-bd_sf"/>
</dbReference>
<dbReference type="PROSITE" id="PS51372">
    <property type="entry name" value="PRD_2"/>
    <property type="match status" value="2"/>
</dbReference>
<dbReference type="SUPFAM" id="SSF63520">
    <property type="entry name" value="PTS-regulatory domain, PRD"/>
    <property type="match status" value="2"/>
</dbReference>
<organism evidence="4 5">
    <name type="scientific">Lacticaseibacillus paracasei</name>
    <name type="common">Lactobacillus paracasei</name>
    <dbReference type="NCBI Taxonomy" id="1597"/>
    <lineage>
        <taxon>Bacteria</taxon>
        <taxon>Bacillati</taxon>
        <taxon>Bacillota</taxon>
        <taxon>Bacilli</taxon>
        <taxon>Lactobacillales</taxon>
        <taxon>Lactobacillaceae</taxon>
        <taxon>Lacticaseibacillus</taxon>
    </lineage>
</organism>
<protein>
    <recommendedName>
        <fullName evidence="6">PTS system EIIA component</fullName>
    </recommendedName>
</protein>
<evidence type="ECO:0000259" key="2">
    <source>
        <dbReference type="PROSITE" id="PS51094"/>
    </source>
</evidence>
<accession>A0ABD6VX55</accession>
<dbReference type="Pfam" id="PF08279">
    <property type="entry name" value="HTH_11"/>
    <property type="match status" value="1"/>
</dbReference>
<dbReference type="Pfam" id="PF00874">
    <property type="entry name" value="PRD"/>
    <property type="match status" value="1"/>
</dbReference>
<dbReference type="InterPro" id="IPR036634">
    <property type="entry name" value="PRD_sf"/>
</dbReference>
<dbReference type="InterPro" id="IPR011608">
    <property type="entry name" value="PRD"/>
</dbReference>
<comment type="caution">
    <text evidence="4">The sequence shown here is derived from an EMBL/GenBank/DDBJ whole genome shotgun (WGS) entry which is preliminary data.</text>
</comment>
<feature type="domain" description="PRD" evidence="3">
    <location>
        <begin position="277"/>
        <end position="383"/>
    </location>
</feature>
<name>A0ABD6VX55_LACPA</name>
<dbReference type="InterPro" id="IPR002178">
    <property type="entry name" value="PTS_EIIA_type-2_dom"/>
</dbReference>
<dbReference type="PROSITE" id="PS51094">
    <property type="entry name" value="PTS_EIIA_TYPE_2"/>
    <property type="match status" value="1"/>
</dbReference>
<dbReference type="RefSeq" id="WP_103220186.1">
    <property type="nucleotide sequence ID" value="NZ_LGIY01000039.1"/>
</dbReference>
<dbReference type="Pfam" id="PF00359">
    <property type="entry name" value="PTS_EIIA_2"/>
    <property type="match status" value="1"/>
</dbReference>
<gene>
    <name evidence="4" type="ORF">ACX51_14690</name>
</gene>
<dbReference type="SUPFAM" id="SSF55804">
    <property type="entry name" value="Phoshotransferase/anion transport protein"/>
    <property type="match status" value="1"/>
</dbReference>